<reference evidence="2" key="1">
    <citation type="journal article" date="2022" name="Int. J. Mol. Sci.">
        <title>Draft Genome of Tanacetum Coccineum: Genomic Comparison of Closely Related Tanacetum-Family Plants.</title>
        <authorList>
            <person name="Yamashiro T."/>
            <person name="Shiraishi A."/>
            <person name="Nakayama K."/>
            <person name="Satake H."/>
        </authorList>
    </citation>
    <scope>NUCLEOTIDE SEQUENCE</scope>
</reference>
<organism evidence="2 3">
    <name type="scientific">Tanacetum coccineum</name>
    <dbReference type="NCBI Taxonomy" id="301880"/>
    <lineage>
        <taxon>Eukaryota</taxon>
        <taxon>Viridiplantae</taxon>
        <taxon>Streptophyta</taxon>
        <taxon>Embryophyta</taxon>
        <taxon>Tracheophyta</taxon>
        <taxon>Spermatophyta</taxon>
        <taxon>Magnoliopsida</taxon>
        <taxon>eudicotyledons</taxon>
        <taxon>Gunneridae</taxon>
        <taxon>Pentapetalae</taxon>
        <taxon>asterids</taxon>
        <taxon>campanulids</taxon>
        <taxon>Asterales</taxon>
        <taxon>Asteraceae</taxon>
        <taxon>Asteroideae</taxon>
        <taxon>Anthemideae</taxon>
        <taxon>Anthemidinae</taxon>
        <taxon>Tanacetum</taxon>
    </lineage>
</organism>
<evidence type="ECO:0000313" key="2">
    <source>
        <dbReference type="EMBL" id="GJT78931.1"/>
    </source>
</evidence>
<feature type="non-terminal residue" evidence="2">
    <location>
        <position position="1"/>
    </location>
</feature>
<dbReference type="Proteomes" id="UP001151760">
    <property type="component" value="Unassembled WGS sequence"/>
</dbReference>
<dbReference type="SUPFAM" id="SSF56112">
    <property type="entry name" value="Protein kinase-like (PK-like)"/>
    <property type="match status" value="1"/>
</dbReference>
<evidence type="ECO:0000313" key="3">
    <source>
        <dbReference type="Proteomes" id="UP001151760"/>
    </source>
</evidence>
<dbReference type="InterPro" id="IPR011009">
    <property type="entry name" value="Kinase-like_dom_sf"/>
</dbReference>
<dbReference type="PROSITE" id="PS50011">
    <property type="entry name" value="PROTEIN_KINASE_DOM"/>
    <property type="match status" value="1"/>
</dbReference>
<name>A0ABQ5GTE4_9ASTR</name>
<dbReference type="EMBL" id="BQNB010018849">
    <property type="protein sequence ID" value="GJT78931.1"/>
    <property type="molecule type" value="Genomic_DNA"/>
</dbReference>
<gene>
    <name evidence="2" type="ORF">Tco_1045656</name>
</gene>
<accession>A0ABQ5GTE4</accession>
<reference evidence="2" key="2">
    <citation type="submission" date="2022-01" db="EMBL/GenBank/DDBJ databases">
        <authorList>
            <person name="Yamashiro T."/>
            <person name="Shiraishi A."/>
            <person name="Satake H."/>
            <person name="Nakayama K."/>
        </authorList>
    </citation>
    <scope>NUCLEOTIDE SEQUENCE</scope>
</reference>
<sequence length="88" mass="9952">IIKNSDFDKLRELGHGTFGTVYHEKWRGKDVAIKRINEHVLQGKRQNNNTWVDLCTEAIKLAYLHHPNFVAFYGVVLDGLGGSVAMVT</sequence>
<dbReference type="InterPro" id="IPR050167">
    <property type="entry name" value="Ser_Thr_protein_kinase"/>
</dbReference>
<keyword evidence="3" id="KW-1185">Reference proteome</keyword>
<comment type="caution">
    <text evidence="2">The sequence shown here is derived from an EMBL/GenBank/DDBJ whole genome shotgun (WGS) entry which is preliminary data.</text>
</comment>
<dbReference type="Pfam" id="PF07714">
    <property type="entry name" value="PK_Tyr_Ser-Thr"/>
    <property type="match status" value="1"/>
</dbReference>
<dbReference type="PANTHER" id="PTHR23257:SF797">
    <property type="entry name" value="KINASE SUPERFAMILY WITH OCTICOSAPEPTIDE_PHOX_BEM1P DOMAIN-CONTAINING PROTEIN"/>
    <property type="match status" value="1"/>
</dbReference>
<dbReference type="PANTHER" id="PTHR23257">
    <property type="entry name" value="SERINE-THREONINE PROTEIN KINASE"/>
    <property type="match status" value="1"/>
</dbReference>
<dbReference type="InterPro" id="IPR001245">
    <property type="entry name" value="Ser-Thr/Tyr_kinase_cat_dom"/>
</dbReference>
<protein>
    <submittedName>
        <fullName evidence="2">Serine/threonine-protein kinase MST20-like protein</fullName>
    </submittedName>
</protein>
<feature type="domain" description="Protein kinase" evidence="1">
    <location>
        <begin position="7"/>
        <end position="88"/>
    </location>
</feature>
<dbReference type="Gene3D" id="3.30.200.20">
    <property type="entry name" value="Phosphorylase Kinase, domain 1"/>
    <property type="match status" value="1"/>
</dbReference>
<dbReference type="InterPro" id="IPR000719">
    <property type="entry name" value="Prot_kinase_dom"/>
</dbReference>
<evidence type="ECO:0000259" key="1">
    <source>
        <dbReference type="PROSITE" id="PS50011"/>
    </source>
</evidence>
<proteinExistence type="predicted"/>